<keyword evidence="1" id="KW-0175">Coiled coil</keyword>
<proteinExistence type="predicted"/>
<gene>
    <name evidence="2" type="ORF">M989_02693</name>
</gene>
<protein>
    <submittedName>
        <fullName evidence="2">Uncharacterized protein</fullName>
    </submittedName>
</protein>
<organism evidence="2 3">
    <name type="scientific">Kluyvera georgiana ATCC 51603</name>
    <dbReference type="NCBI Taxonomy" id="1354264"/>
    <lineage>
        <taxon>Bacteria</taxon>
        <taxon>Pseudomonadati</taxon>
        <taxon>Pseudomonadota</taxon>
        <taxon>Gammaproteobacteria</taxon>
        <taxon>Enterobacterales</taxon>
        <taxon>Enterobacteriaceae</taxon>
        <taxon>Kluyvera</taxon>
    </lineage>
</organism>
<dbReference type="AlphaFoldDB" id="A0A1B7JW82"/>
<sequence length="141" mass="15712">MNDITALAQRLASLMQENSVPMSDSWGRLFDALRVGDTENERMARDLISRNGEIEGLRKRVEELEEIATDYGMKFQRAQDDLKKMALMKSRAVTVKLPELPVLGSNAEWYQGYAAGTSSMRKDCATALRAAGIQVIEGGER</sequence>
<dbReference type="RefSeq" id="WP_064546119.1">
    <property type="nucleotide sequence ID" value="NZ_LXEU01000051.1"/>
</dbReference>
<comment type="caution">
    <text evidence="2">The sequence shown here is derived from an EMBL/GenBank/DDBJ whole genome shotgun (WGS) entry which is preliminary data.</text>
</comment>
<dbReference type="Proteomes" id="UP000078386">
    <property type="component" value="Unassembled WGS sequence"/>
</dbReference>
<evidence type="ECO:0000313" key="2">
    <source>
        <dbReference type="EMBL" id="OAT52156.1"/>
    </source>
</evidence>
<dbReference type="PATRIC" id="fig|1354264.4.peg.2807"/>
<evidence type="ECO:0000313" key="3">
    <source>
        <dbReference type="Proteomes" id="UP000078386"/>
    </source>
</evidence>
<accession>A0A1B7JW82</accession>
<keyword evidence="3" id="KW-1185">Reference proteome</keyword>
<dbReference type="EMBL" id="LXEU01000051">
    <property type="protein sequence ID" value="OAT52156.1"/>
    <property type="molecule type" value="Genomic_DNA"/>
</dbReference>
<reference evidence="2 3" key="1">
    <citation type="submission" date="2016-04" db="EMBL/GenBank/DDBJ databases">
        <title>ATOL: Assembling a taxonomically balanced genome-scale reconstruction of the evolutionary history of the Enterobacteriaceae.</title>
        <authorList>
            <person name="Plunkett G.III."/>
            <person name="Neeno-Eckwall E.C."/>
            <person name="Glasner J.D."/>
            <person name="Perna N.T."/>
        </authorList>
    </citation>
    <scope>NUCLEOTIDE SEQUENCE [LARGE SCALE GENOMIC DNA]</scope>
    <source>
        <strain evidence="2 3">ATCC 51603</strain>
    </source>
</reference>
<name>A0A1B7JW82_9ENTR</name>
<feature type="coiled-coil region" evidence="1">
    <location>
        <begin position="47"/>
        <end position="74"/>
    </location>
</feature>
<evidence type="ECO:0000256" key="1">
    <source>
        <dbReference type="SAM" id="Coils"/>
    </source>
</evidence>